<evidence type="ECO:0000313" key="2">
    <source>
        <dbReference type="Proteomes" id="UP000029981"/>
    </source>
</evidence>
<accession>A0A0A0KJH3</accession>
<name>A0A0A0KJH3_CUCSA</name>
<sequence length="78" mass="8804">MRETDAVGRLEFGALMALDLVGDWYFESLNVLEPSPSLRCALSNLSVPMQPIASPCTRSKDFFIFSFLFKVFIPSNRL</sequence>
<dbReference type="Proteomes" id="UP000029981">
    <property type="component" value="Chromosome 6"/>
</dbReference>
<protein>
    <submittedName>
        <fullName evidence="1">Uncharacterized protein</fullName>
    </submittedName>
</protein>
<dbReference type="Gramene" id="KGN47921">
    <property type="protein sequence ID" value="KGN47921"/>
    <property type="gene ID" value="Csa_6G411250"/>
</dbReference>
<dbReference type="EMBL" id="CM002927">
    <property type="protein sequence ID" value="KGN47921.1"/>
    <property type="molecule type" value="Genomic_DNA"/>
</dbReference>
<reference evidence="1 2" key="1">
    <citation type="journal article" date="2009" name="Nat. Genet.">
        <title>The genome of the cucumber, Cucumis sativus L.</title>
        <authorList>
            <person name="Huang S."/>
            <person name="Li R."/>
            <person name="Zhang Z."/>
            <person name="Li L."/>
            <person name="Gu X."/>
            <person name="Fan W."/>
            <person name="Lucas W.J."/>
            <person name="Wang X."/>
            <person name="Xie B."/>
            <person name="Ni P."/>
            <person name="Ren Y."/>
            <person name="Zhu H."/>
            <person name="Li J."/>
            <person name="Lin K."/>
            <person name="Jin W."/>
            <person name="Fei Z."/>
            <person name="Li G."/>
            <person name="Staub J."/>
            <person name="Kilian A."/>
            <person name="van der Vossen E.A."/>
            <person name="Wu Y."/>
            <person name="Guo J."/>
            <person name="He J."/>
            <person name="Jia Z."/>
            <person name="Ren Y."/>
            <person name="Tian G."/>
            <person name="Lu Y."/>
            <person name="Ruan J."/>
            <person name="Qian W."/>
            <person name="Wang M."/>
            <person name="Huang Q."/>
            <person name="Li B."/>
            <person name="Xuan Z."/>
            <person name="Cao J."/>
            <person name="Asan"/>
            <person name="Wu Z."/>
            <person name="Zhang J."/>
            <person name="Cai Q."/>
            <person name="Bai Y."/>
            <person name="Zhao B."/>
            <person name="Han Y."/>
            <person name="Li Y."/>
            <person name="Li X."/>
            <person name="Wang S."/>
            <person name="Shi Q."/>
            <person name="Liu S."/>
            <person name="Cho W.K."/>
            <person name="Kim J.Y."/>
            <person name="Xu Y."/>
            <person name="Heller-Uszynska K."/>
            <person name="Miao H."/>
            <person name="Cheng Z."/>
            <person name="Zhang S."/>
            <person name="Wu J."/>
            <person name="Yang Y."/>
            <person name="Kang H."/>
            <person name="Li M."/>
            <person name="Liang H."/>
            <person name="Ren X."/>
            <person name="Shi Z."/>
            <person name="Wen M."/>
            <person name="Jian M."/>
            <person name="Yang H."/>
            <person name="Zhang G."/>
            <person name="Yang Z."/>
            <person name="Chen R."/>
            <person name="Liu S."/>
            <person name="Li J."/>
            <person name="Ma L."/>
            <person name="Liu H."/>
            <person name="Zhou Y."/>
            <person name="Zhao J."/>
            <person name="Fang X."/>
            <person name="Li G."/>
            <person name="Fang L."/>
            <person name="Li Y."/>
            <person name="Liu D."/>
            <person name="Zheng H."/>
            <person name="Zhang Y."/>
            <person name="Qin N."/>
            <person name="Li Z."/>
            <person name="Yang G."/>
            <person name="Yang S."/>
            <person name="Bolund L."/>
            <person name="Kristiansen K."/>
            <person name="Zheng H."/>
            <person name="Li S."/>
            <person name="Zhang X."/>
            <person name="Yang H."/>
            <person name="Wang J."/>
            <person name="Sun R."/>
            <person name="Zhang B."/>
            <person name="Jiang S."/>
            <person name="Wang J."/>
            <person name="Du Y."/>
            <person name="Li S."/>
        </authorList>
    </citation>
    <scope>NUCLEOTIDE SEQUENCE [LARGE SCALE GENOMIC DNA]</scope>
    <source>
        <strain evidence="2">cv. 9930</strain>
    </source>
</reference>
<dbReference type="AlphaFoldDB" id="A0A0A0KJH3"/>
<reference evidence="1 2" key="3">
    <citation type="journal article" date="2010" name="BMC Genomics">
        <title>Transcriptome sequencing and comparative analysis of cucumber flowers with different sex types.</title>
        <authorList>
            <person name="Guo S."/>
            <person name="Zheng Y."/>
            <person name="Joung J.G."/>
            <person name="Liu S."/>
            <person name="Zhang Z."/>
            <person name="Crasta O.R."/>
            <person name="Sobral B.W."/>
            <person name="Xu Y."/>
            <person name="Huang S."/>
            <person name="Fei Z."/>
        </authorList>
    </citation>
    <scope>NUCLEOTIDE SEQUENCE [LARGE SCALE GENOMIC DNA]</scope>
    <source>
        <strain evidence="2">cv. 9930</strain>
    </source>
</reference>
<reference evidence="1 2" key="2">
    <citation type="journal article" date="2009" name="PLoS ONE">
        <title>An integrated genetic and cytogenetic map of the cucumber genome.</title>
        <authorList>
            <person name="Ren Y."/>
            <person name="Zhang Z."/>
            <person name="Liu J."/>
            <person name="Staub J.E."/>
            <person name="Han Y."/>
            <person name="Cheng Z."/>
            <person name="Li X."/>
            <person name="Lu J."/>
            <person name="Miao H."/>
            <person name="Kang H."/>
            <person name="Xie B."/>
            <person name="Gu X."/>
            <person name="Wang X."/>
            <person name="Du Y."/>
            <person name="Jin W."/>
            <person name="Huang S."/>
        </authorList>
    </citation>
    <scope>NUCLEOTIDE SEQUENCE [LARGE SCALE GENOMIC DNA]</scope>
    <source>
        <strain evidence="2">cv. 9930</strain>
    </source>
</reference>
<organism evidence="1 2">
    <name type="scientific">Cucumis sativus</name>
    <name type="common">Cucumber</name>
    <dbReference type="NCBI Taxonomy" id="3659"/>
    <lineage>
        <taxon>Eukaryota</taxon>
        <taxon>Viridiplantae</taxon>
        <taxon>Streptophyta</taxon>
        <taxon>Embryophyta</taxon>
        <taxon>Tracheophyta</taxon>
        <taxon>Spermatophyta</taxon>
        <taxon>Magnoliopsida</taxon>
        <taxon>eudicotyledons</taxon>
        <taxon>Gunneridae</taxon>
        <taxon>Pentapetalae</taxon>
        <taxon>rosids</taxon>
        <taxon>fabids</taxon>
        <taxon>Cucurbitales</taxon>
        <taxon>Cucurbitaceae</taxon>
        <taxon>Benincaseae</taxon>
        <taxon>Cucumis</taxon>
    </lineage>
</organism>
<reference evidence="1 2" key="4">
    <citation type="journal article" date="2011" name="BMC Genomics">
        <title>RNA-Seq improves annotation of protein-coding genes in the cucumber genome.</title>
        <authorList>
            <person name="Li Z."/>
            <person name="Zhang Z."/>
            <person name="Yan P."/>
            <person name="Huang S."/>
            <person name="Fei Z."/>
            <person name="Lin K."/>
        </authorList>
    </citation>
    <scope>NUCLEOTIDE SEQUENCE [LARGE SCALE GENOMIC DNA]</scope>
    <source>
        <strain evidence="2">cv. 9930</strain>
    </source>
</reference>
<evidence type="ECO:0000313" key="1">
    <source>
        <dbReference type="EMBL" id="KGN47921.1"/>
    </source>
</evidence>
<keyword evidence="2" id="KW-1185">Reference proteome</keyword>
<gene>
    <name evidence="1" type="ORF">Csa_6G411250</name>
</gene>
<proteinExistence type="predicted"/>